<sequence length="571" mass="63572">MSFVGRVDPSTTYADNIYVHKFGAPNSNFAARRFGSDSQLFSYGPEPFSSEDFGHMGFTEAPSAAFQNSFYNQQASLAPYHATADGRSPAVADNQSNSCSDAAKDSPVFSNISQQNSQSISDNHSSELEVEFDDEIRMKLSELEHALLDDEDDILFEISQAGCINDEWADPMKDVLLPNSPKESESSISCAGSNNGEPRTPKQLLFDCATALSEYNVDEAQTIITDLRQMVSIQGDPSHRIAAYLVEGLAARIEASGTGIYKALTCKDPPTLYQLSAMQILFEICPCYRFGFMAANYAILEACKGEERLHIVDFDINQGSQYITLMQFMKNDTNKPRHLRITGVDDHETVQRTVGGLKVIGQRLEKLAEDCGISFEFRAVAANIGDVTPAMLDCRPGEALVVNFAFQLHHLPDESVSIMNERDHLLRMVKGLEPKLVTLVEQDANTNTAPFQTRFREAYDYYSALFDSLDATLPRESPDRMNVERQCLAREIVNILACEGPDRVERYEVAGKWRARMTMAGFVPRPFSSSVIGGIRSLLSSYCNRYKFEEDHGGLHFGWGEKTLIVSSAWQ</sequence>
<accession>A0AAD8WQW0</accession>
<protein>
    <recommendedName>
        <fullName evidence="7">Scarecrow-like protein 1</fullName>
    </recommendedName>
</protein>
<dbReference type="PANTHER" id="PTHR31636">
    <property type="entry name" value="OSJNBA0084A10.13 PROTEIN-RELATED"/>
    <property type="match status" value="1"/>
</dbReference>
<evidence type="ECO:0008006" key="7">
    <source>
        <dbReference type="Google" id="ProtNLM"/>
    </source>
</evidence>
<evidence type="ECO:0000256" key="3">
    <source>
        <dbReference type="PROSITE-ProRule" id="PRU01191"/>
    </source>
</evidence>
<feature type="region of interest" description="VHIID" evidence="3">
    <location>
        <begin position="278"/>
        <end position="343"/>
    </location>
</feature>
<feature type="region of interest" description="SAW" evidence="3">
    <location>
        <begin position="497"/>
        <end position="571"/>
    </location>
</feature>
<keyword evidence="2" id="KW-0804">Transcription</keyword>
<feature type="short sequence motif" description="VHIID" evidence="3">
    <location>
        <begin position="309"/>
        <end position="313"/>
    </location>
</feature>
<comment type="caution">
    <text evidence="3">Lacks conserved residue(s) required for the propagation of feature annotation.</text>
</comment>
<organism evidence="5 6">
    <name type="scientific">Lolium multiflorum</name>
    <name type="common">Italian ryegrass</name>
    <name type="synonym">Lolium perenne subsp. multiflorum</name>
    <dbReference type="NCBI Taxonomy" id="4521"/>
    <lineage>
        <taxon>Eukaryota</taxon>
        <taxon>Viridiplantae</taxon>
        <taxon>Streptophyta</taxon>
        <taxon>Embryophyta</taxon>
        <taxon>Tracheophyta</taxon>
        <taxon>Spermatophyta</taxon>
        <taxon>Magnoliopsida</taxon>
        <taxon>Liliopsida</taxon>
        <taxon>Poales</taxon>
        <taxon>Poaceae</taxon>
        <taxon>BOP clade</taxon>
        <taxon>Pooideae</taxon>
        <taxon>Poodae</taxon>
        <taxon>Poeae</taxon>
        <taxon>Poeae Chloroplast Group 2 (Poeae type)</taxon>
        <taxon>Loliodinae</taxon>
        <taxon>Loliinae</taxon>
        <taxon>Lolium</taxon>
    </lineage>
</organism>
<feature type="compositionally biased region" description="Polar residues" evidence="4">
    <location>
        <begin position="186"/>
        <end position="197"/>
    </location>
</feature>
<feature type="region of interest" description="Disordered" evidence="4">
    <location>
        <begin position="85"/>
        <end position="107"/>
    </location>
</feature>
<dbReference type="InterPro" id="IPR005202">
    <property type="entry name" value="TF_GRAS"/>
</dbReference>
<keyword evidence="6" id="KW-1185">Reference proteome</keyword>
<dbReference type="AlphaFoldDB" id="A0AAD8WQW0"/>
<comment type="caution">
    <text evidence="5">The sequence shown here is derived from an EMBL/GenBank/DDBJ whole genome shotgun (WGS) entry which is preliminary data.</text>
</comment>
<evidence type="ECO:0000256" key="4">
    <source>
        <dbReference type="SAM" id="MobiDB-lite"/>
    </source>
</evidence>
<comment type="similarity">
    <text evidence="3">Belongs to the GRAS family.</text>
</comment>
<dbReference type="EMBL" id="JAUUTY010000003">
    <property type="protein sequence ID" value="KAK1668635.1"/>
    <property type="molecule type" value="Genomic_DNA"/>
</dbReference>
<evidence type="ECO:0000256" key="2">
    <source>
        <dbReference type="ARBA" id="ARBA00023163"/>
    </source>
</evidence>
<proteinExistence type="inferred from homology"/>
<keyword evidence="1" id="KW-0805">Transcription regulation</keyword>
<gene>
    <name evidence="5" type="ORF">QYE76_056794</name>
</gene>
<name>A0AAD8WQW0_LOLMU</name>
<dbReference type="Proteomes" id="UP001231189">
    <property type="component" value="Unassembled WGS sequence"/>
</dbReference>
<evidence type="ECO:0000313" key="5">
    <source>
        <dbReference type="EMBL" id="KAK1668635.1"/>
    </source>
</evidence>
<dbReference type="Pfam" id="PF03514">
    <property type="entry name" value="GRAS"/>
    <property type="match status" value="1"/>
</dbReference>
<reference evidence="5" key="1">
    <citation type="submission" date="2023-07" db="EMBL/GenBank/DDBJ databases">
        <title>A chromosome-level genome assembly of Lolium multiflorum.</title>
        <authorList>
            <person name="Chen Y."/>
            <person name="Copetti D."/>
            <person name="Kolliker R."/>
            <person name="Studer B."/>
        </authorList>
    </citation>
    <scope>NUCLEOTIDE SEQUENCE</scope>
    <source>
        <strain evidence="5">02402/16</strain>
        <tissue evidence="5">Leaf</tissue>
    </source>
</reference>
<evidence type="ECO:0000313" key="6">
    <source>
        <dbReference type="Proteomes" id="UP001231189"/>
    </source>
</evidence>
<feature type="region of interest" description="Disordered" evidence="4">
    <location>
        <begin position="175"/>
        <end position="197"/>
    </location>
</feature>
<feature type="region of interest" description="Leucine repeat I (LRI)" evidence="3">
    <location>
        <begin position="199"/>
        <end position="259"/>
    </location>
</feature>
<feature type="region of interest" description="Leucine repeat II (LRII)" evidence="3">
    <location>
        <begin position="359"/>
        <end position="391"/>
    </location>
</feature>
<dbReference type="PROSITE" id="PS50985">
    <property type="entry name" value="GRAS"/>
    <property type="match status" value="1"/>
</dbReference>
<evidence type="ECO:0000256" key="1">
    <source>
        <dbReference type="ARBA" id="ARBA00023015"/>
    </source>
</evidence>